<feature type="domain" description="Pyruvate phosphate dikinase AMP/ATP-binding" evidence="15">
    <location>
        <begin position="2"/>
        <end position="93"/>
    </location>
</feature>
<evidence type="ECO:0000256" key="10">
    <source>
        <dbReference type="ARBA" id="ARBA00022777"/>
    </source>
</evidence>
<comment type="similarity">
    <text evidence="4">Belongs to the PEP-utilizing enzyme family.</text>
</comment>
<evidence type="ECO:0000256" key="9">
    <source>
        <dbReference type="ARBA" id="ARBA00022741"/>
    </source>
</evidence>
<evidence type="ECO:0000256" key="8">
    <source>
        <dbReference type="ARBA" id="ARBA00022723"/>
    </source>
</evidence>
<evidence type="ECO:0000256" key="11">
    <source>
        <dbReference type="ARBA" id="ARBA00022840"/>
    </source>
</evidence>
<evidence type="ECO:0000256" key="1">
    <source>
        <dbReference type="ARBA" id="ARBA00001946"/>
    </source>
</evidence>
<protein>
    <recommendedName>
        <fullName evidence="6">Phosphoenolpyruvate synthase</fullName>
        <ecNumber evidence="5">2.7.9.2</ecNumber>
    </recommendedName>
    <alternativeName>
        <fullName evidence="13">Pyruvate, water dikinase</fullName>
    </alternativeName>
</protein>
<name>A0A1B9DCQ1_MYCMA</name>
<dbReference type="UniPathway" id="UPA00138"/>
<dbReference type="GO" id="GO:0006094">
    <property type="term" value="P:gluconeogenesis"/>
    <property type="evidence" value="ECO:0007669"/>
    <property type="project" value="UniProtKB-UniPathway"/>
</dbReference>
<comment type="pathway">
    <text evidence="3">Carbohydrate biosynthesis; gluconeogenesis.</text>
</comment>
<comment type="caution">
    <text evidence="16">The sequence shown here is derived from an EMBL/GenBank/DDBJ whole genome shotgun (WGS) entry which is preliminary data.</text>
</comment>
<keyword evidence="11" id="KW-0067">ATP-binding</keyword>
<keyword evidence="12" id="KW-0460">Magnesium</keyword>
<dbReference type="EC" id="2.7.9.2" evidence="5"/>
<comment type="function">
    <text evidence="2">Catalyzes the phosphorylation of pyruvate to phosphoenolpyruvate.</text>
</comment>
<dbReference type="InterPro" id="IPR002192">
    <property type="entry name" value="PPDK_AMP/ATP-bd"/>
</dbReference>
<dbReference type="InterPro" id="IPR013815">
    <property type="entry name" value="ATP_grasp_subdomain_1"/>
</dbReference>
<dbReference type="InterPro" id="IPR006319">
    <property type="entry name" value="PEP_synth"/>
</dbReference>
<evidence type="ECO:0000256" key="3">
    <source>
        <dbReference type="ARBA" id="ARBA00004742"/>
    </source>
</evidence>
<dbReference type="Proteomes" id="UP000092683">
    <property type="component" value="Unassembled WGS sequence"/>
</dbReference>
<dbReference type="SUPFAM" id="SSF56059">
    <property type="entry name" value="Glutathione synthetase ATP-binding domain-like"/>
    <property type="match status" value="1"/>
</dbReference>
<evidence type="ECO:0000256" key="14">
    <source>
        <dbReference type="ARBA" id="ARBA00047700"/>
    </source>
</evidence>
<keyword evidence="8" id="KW-0479">Metal-binding</keyword>
<accession>A0A1B9DCQ1</accession>
<reference evidence="16 17" key="1">
    <citation type="submission" date="2016-06" db="EMBL/GenBank/DDBJ databases">
        <authorList>
            <person name="Kjaerup R.B."/>
            <person name="Dalgaard T.S."/>
            <person name="Juul-Madsen H.R."/>
        </authorList>
    </citation>
    <scope>NUCLEOTIDE SEQUENCE [LARGE SCALE GENOMIC DNA]</scope>
    <source>
        <strain evidence="16 17">E3012</strain>
    </source>
</reference>
<dbReference type="EMBL" id="MBEE01000046">
    <property type="protein sequence ID" value="OCB60521.1"/>
    <property type="molecule type" value="Genomic_DNA"/>
</dbReference>
<gene>
    <name evidence="16" type="ORF">A5677_01205</name>
</gene>
<evidence type="ECO:0000256" key="4">
    <source>
        <dbReference type="ARBA" id="ARBA00007837"/>
    </source>
</evidence>
<evidence type="ECO:0000256" key="6">
    <source>
        <dbReference type="ARBA" id="ARBA00021623"/>
    </source>
</evidence>
<dbReference type="Gene3D" id="3.30.1490.20">
    <property type="entry name" value="ATP-grasp fold, A domain"/>
    <property type="match status" value="1"/>
</dbReference>
<evidence type="ECO:0000256" key="13">
    <source>
        <dbReference type="ARBA" id="ARBA00033470"/>
    </source>
</evidence>
<evidence type="ECO:0000256" key="5">
    <source>
        <dbReference type="ARBA" id="ARBA00011996"/>
    </source>
</evidence>
<keyword evidence="7" id="KW-0808">Transferase</keyword>
<dbReference type="PANTHER" id="PTHR43030">
    <property type="entry name" value="PHOSPHOENOLPYRUVATE SYNTHASE"/>
    <property type="match status" value="1"/>
</dbReference>
<dbReference type="GO" id="GO:0005524">
    <property type="term" value="F:ATP binding"/>
    <property type="evidence" value="ECO:0007669"/>
    <property type="project" value="UniProtKB-KW"/>
</dbReference>
<evidence type="ECO:0000313" key="16">
    <source>
        <dbReference type="EMBL" id="OCB60521.1"/>
    </source>
</evidence>
<organism evidence="16 17">
    <name type="scientific">Mycobacterium malmoense</name>
    <dbReference type="NCBI Taxonomy" id="1780"/>
    <lineage>
        <taxon>Bacteria</taxon>
        <taxon>Bacillati</taxon>
        <taxon>Actinomycetota</taxon>
        <taxon>Actinomycetes</taxon>
        <taxon>Mycobacteriales</taxon>
        <taxon>Mycobacteriaceae</taxon>
        <taxon>Mycobacterium</taxon>
    </lineage>
</organism>
<dbReference type="Pfam" id="PF01326">
    <property type="entry name" value="PPDK_N"/>
    <property type="match status" value="1"/>
</dbReference>
<dbReference type="GO" id="GO:0046872">
    <property type="term" value="F:metal ion binding"/>
    <property type="evidence" value="ECO:0007669"/>
    <property type="project" value="UniProtKB-KW"/>
</dbReference>
<keyword evidence="10" id="KW-0418">Kinase</keyword>
<evidence type="ECO:0000256" key="12">
    <source>
        <dbReference type="ARBA" id="ARBA00022842"/>
    </source>
</evidence>
<comment type="catalytic activity">
    <reaction evidence="14">
        <text>pyruvate + ATP + H2O = phosphoenolpyruvate + AMP + phosphate + 2 H(+)</text>
        <dbReference type="Rhea" id="RHEA:11364"/>
        <dbReference type="ChEBI" id="CHEBI:15361"/>
        <dbReference type="ChEBI" id="CHEBI:15377"/>
        <dbReference type="ChEBI" id="CHEBI:15378"/>
        <dbReference type="ChEBI" id="CHEBI:30616"/>
        <dbReference type="ChEBI" id="CHEBI:43474"/>
        <dbReference type="ChEBI" id="CHEBI:58702"/>
        <dbReference type="ChEBI" id="CHEBI:456215"/>
        <dbReference type="EC" id="2.7.9.2"/>
    </reaction>
</comment>
<dbReference type="PANTHER" id="PTHR43030:SF1">
    <property type="entry name" value="PHOSPHOENOLPYRUVATE SYNTHASE"/>
    <property type="match status" value="1"/>
</dbReference>
<dbReference type="AlphaFoldDB" id="A0A1B9DCQ1"/>
<keyword evidence="9" id="KW-0547">Nucleotide-binding</keyword>
<dbReference type="GO" id="GO:0008986">
    <property type="term" value="F:pyruvate, water dikinase activity"/>
    <property type="evidence" value="ECO:0007669"/>
    <property type="project" value="UniProtKB-EC"/>
</dbReference>
<evidence type="ECO:0000256" key="2">
    <source>
        <dbReference type="ARBA" id="ARBA00002988"/>
    </source>
</evidence>
<comment type="cofactor">
    <cofactor evidence="1">
        <name>Mg(2+)</name>
        <dbReference type="ChEBI" id="CHEBI:18420"/>
    </cofactor>
</comment>
<evidence type="ECO:0000256" key="7">
    <source>
        <dbReference type="ARBA" id="ARBA00022679"/>
    </source>
</evidence>
<proteinExistence type="inferred from homology"/>
<sequence length="96" mass="10194">MALVGARNASLGETFQKLSARGVRVPHGFAVTAQAYRYTLDKAAARDRPHAELDELDPADVTAPACKAKRAREIVYGAGLPGDLAASILDGYRVVL</sequence>
<evidence type="ECO:0000259" key="15">
    <source>
        <dbReference type="Pfam" id="PF01326"/>
    </source>
</evidence>
<evidence type="ECO:0000313" key="17">
    <source>
        <dbReference type="Proteomes" id="UP000092683"/>
    </source>
</evidence>